<dbReference type="FunFam" id="1.20.5.500:FF:000001">
    <property type="entry name" value="Type II keratin 23"/>
    <property type="match status" value="2"/>
</dbReference>
<dbReference type="Gene3D" id="1.20.5.500">
    <property type="entry name" value="Single helix bin"/>
    <property type="match status" value="3"/>
</dbReference>
<evidence type="ECO:0000256" key="4">
    <source>
        <dbReference type="RuleBase" id="RU000685"/>
    </source>
</evidence>
<dbReference type="PROSITE" id="PS00226">
    <property type="entry name" value="IF_ROD_1"/>
    <property type="match status" value="1"/>
</dbReference>
<keyword evidence="9" id="KW-1185">Reference proteome</keyword>
<feature type="coiled-coil region" evidence="5">
    <location>
        <begin position="1074"/>
        <end position="1160"/>
    </location>
</feature>
<gene>
    <name evidence="8" type="ORF">llap_10910</name>
</gene>
<dbReference type="GO" id="GO:0005198">
    <property type="term" value="F:structural molecule activity"/>
    <property type="evidence" value="ECO:0007669"/>
    <property type="project" value="InterPro"/>
</dbReference>
<comment type="similarity">
    <text evidence="4">Belongs to the intermediate filament family.</text>
</comment>
<feature type="domain" description="IF rod" evidence="7">
    <location>
        <begin position="704"/>
        <end position="1015"/>
    </location>
</feature>
<feature type="domain" description="IF rod" evidence="7">
    <location>
        <begin position="1024"/>
        <end position="1192"/>
    </location>
</feature>
<evidence type="ECO:0000256" key="3">
    <source>
        <dbReference type="ARBA" id="ARBA00023054"/>
    </source>
</evidence>
<dbReference type="Gene3D" id="1.20.5.1160">
    <property type="entry name" value="Vasodilator-stimulated phosphoprotein"/>
    <property type="match status" value="4"/>
</dbReference>
<evidence type="ECO:0000259" key="6">
    <source>
        <dbReference type="PROSITE" id="PS50192"/>
    </source>
</evidence>
<dbReference type="Pfam" id="PF00038">
    <property type="entry name" value="Filament"/>
    <property type="match status" value="5"/>
</dbReference>
<evidence type="ECO:0000256" key="5">
    <source>
        <dbReference type="SAM" id="Coils"/>
    </source>
</evidence>
<keyword evidence="2 4" id="KW-0403">Intermediate filament</keyword>
<dbReference type="PROSITE" id="PS50192">
    <property type="entry name" value="T_SNARE"/>
    <property type="match status" value="1"/>
</dbReference>
<dbReference type="InterPro" id="IPR002957">
    <property type="entry name" value="Keratin_I"/>
</dbReference>
<accession>A0A2I0TYE7</accession>
<name>A0A2I0TYE7_LIMLA</name>
<dbReference type="Gene3D" id="1.20.5.170">
    <property type="match status" value="3"/>
</dbReference>
<dbReference type="EMBL" id="KZ506655">
    <property type="protein sequence ID" value="PKU38791.1"/>
    <property type="molecule type" value="Genomic_DNA"/>
</dbReference>
<feature type="domain" description="IF rod" evidence="7">
    <location>
        <begin position="102"/>
        <end position="687"/>
    </location>
</feature>
<dbReference type="SMART" id="SM01391">
    <property type="entry name" value="Filament"/>
    <property type="match status" value="4"/>
</dbReference>
<feature type="domain" description="T-SNARE coiled-coil homology" evidence="6">
    <location>
        <begin position="903"/>
        <end position="965"/>
    </location>
</feature>
<dbReference type="OrthoDB" id="2441647at2759"/>
<dbReference type="AlphaFoldDB" id="A0A2I0TYE7"/>
<dbReference type="FunFam" id="1.20.5.1160:FF:000002">
    <property type="entry name" value="Type I keratin 10"/>
    <property type="match status" value="3"/>
</dbReference>
<dbReference type="GO" id="GO:0005882">
    <property type="term" value="C:intermediate filament"/>
    <property type="evidence" value="ECO:0007669"/>
    <property type="project" value="UniProtKB-KW"/>
</dbReference>
<dbReference type="PANTHER" id="PTHR23239">
    <property type="entry name" value="INTERMEDIATE FILAMENT"/>
    <property type="match status" value="1"/>
</dbReference>
<keyword evidence="3 5" id="KW-0175">Coiled coil</keyword>
<dbReference type="GO" id="GO:0045109">
    <property type="term" value="P:intermediate filament organization"/>
    <property type="evidence" value="ECO:0007669"/>
    <property type="project" value="TreeGrafter"/>
</dbReference>
<dbReference type="PANTHER" id="PTHR23239:SF379">
    <property type="entry name" value="IF ROD DOMAIN-CONTAINING PROTEIN"/>
    <property type="match status" value="1"/>
</dbReference>
<feature type="coiled-coil region" evidence="5">
    <location>
        <begin position="213"/>
        <end position="338"/>
    </location>
</feature>
<evidence type="ECO:0000313" key="8">
    <source>
        <dbReference type="EMBL" id="PKU38791.1"/>
    </source>
</evidence>
<evidence type="ECO:0000256" key="1">
    <source>
        <dbReference type="ARBA" id="ARBA00022744"/>
    </source>
</evidence>
<dbReference type="InterPro" id="IPR039008">
    <property type="entry name" value="IF_rod_dom"/>
</dbReference>
<dbReference type="InterPro" id="IPR000727">
    <property type="entry name" value="T_SNARE_dom"/>
</dbReference>
<feature type="coiled-coil region" evidence="5">
    <location>
        <begin position="486"/>
        <end position="672"/>
    </location>
</feature>
<keyword evidence="1" id="KW-0416">Keratin</keyword>
<evidence type="ECO:0000313" key="9">
    <source>
        <dbReference type="Proteomes" id="UP000233556"/>
    </source>
</evidence>
<proteinExistence type="inferred from homology"/>
<dbReference type="GO" id="GO:0030855">
    <property type="term" value="P:epithelial cell differentiation"/>
    <property type="evidence" value="ECO:0007669"/>
    <property type="project" value="TreeGrafter"/>
</dbReference>
<feature type="coiled-coil region" evidence="5">
    <location>
        <begin position="380"/>
        <end position="414"/>
    </location>
</feature>
<dbReference type="Proteomes" id="UP000233556">
    <property type="component" value="Unassembled WGS sequence"/>
</dbReference>
<feature type="coiled-coil region" evidence="5">
    <location>
        <begin position="814"/>
        <end position="1014"/>
    </location>
</feature>
<dbReference type="PROSITE" id="PS51842">
    <property type="entry name" value="IF_ROD_2"/>
    <property type="match status" value="3"/>
</dbReference>
<feature type="coiled-coil region" evidence="5">
    <location>
        <begin position="708"/>
        <end position="778"/>
    </location>
</feature>
<sequence length="1192" mass="136383">MSCNIKETITVSSKGRSSGGSCIIGGGGGARISSYGIGSGRGFSGRSYCGGVNYGGGLSVGSLAGGSYGGGNCYGNGLGFGIGGGVVVGGLGSDCLLSSCDEKVTMQNLNDRLASYLDKVKCLEKENAELECRIREWYATQGLSCEPRDYSCYYKEIEDLQNQIVCATIDNNKIILDIDNSRMAADDFRVKYETELALRQSVEADINGLRQVLDQLTLCRSDLEAQLESLREELCCLKKNHEEIEEVNREVITSGQEVETCNNQVTELRRQLQALEIDLQAQLSQRNNLESSLAETECQYNTLLGELQNQITCVEQQLAEIRAEIECQNQEYKTLLDVKCRLEQEIQTYRCLLEGGQQDLIGGFHGGNVGILSNDEKLTMQSLNERLASYMNTVRNLERENAQLEQLIREWYQKQGPTGTKDYSHYYGKIEELQNQLVTAAVETNRVLLDLDNTRMTAEDFRIKYETERGLRQNVEADINSLRPLLDNLTLNRSDLEMQFESLKEEMIDLKKNHEEEMKSLQTQSNSDVNVEVNAAPGEDLLKKLNDMRQEYENIIKKNREEVERWYESKMEEVSQQVHSSGQEVESSNKQISVLRRDYQSLEIELQSQISMLQSLQSNLEDTERRYNMQLQQIQGLIGPLEEELASIRCEMESQNEEYKMLLGIKTRLEQEIAQYRALLQEGHHGSFGGMGFGEDAGLLSTNEKLTMQNLNDRLASYMDKVRRLEEENSQLEQLIREWYKSQGPTSVRDYSQYYRTIEELQNQIVGANVDLNKILLDIDNTRMTVDDFRLKYETEYTLHQSVASDINGLRPLLDQLTLARSDLETQFESLKEELIYLKKNHEEEMKGLQTQSGGDVSVEVNATPGINLMEKLNEMRSEYERLIENNRREVESWYETKMEEVNQQVHSSGQEIQSSNQQISELRREYQSLEIELQSQISMIDSLQSNLEDTERRYNMQLQQIQGMIGPLEEELASIRCEMESQNEEYKMLLGIKTRLEQEIAQYRALLEEGQQDIVYLDYTHHLQRDVMPIIISATVDNNRLLLDIDNSKMTADDFRMKYENELVIRQTVEADINGLRNLLDDLTLVRSSLESELESLKDELIALKRNHEEEMRQLQSQTGGDVSVEVNAAPGEDLSKILNDLRNEYEQIIEKNRREVEQWYAVKVCPKAQSGVFSSWKTQTPWDGARKALG</sequence>
<organism evidence="8 9">
    <name type="scientific">Limosa lapponica baueri</name>
    <dbReference type="NCBI Taxonomy" id="1758121"/>
    <lineage>
        <taxon>Eukaryota</taxon>
        <taxon>Metazoa</taxon>
        <taxon>Chordata</taxon>
        <taxon>Craniata</taxon>
        <taxon>Vertebrata</taxon>
        <taxon>Euteleostomi</taxon>
        <taxon>Archelosauria</taxon>
        <taxon>Archosauria</taxon>
        <taxon>Dinosauria</taxon>
        <taxon>Saurischia</taxon>
        <taxon>Theropoda</taxon>
        <taxon>Coelurosauria</taxon>
        <taxon>Aves</taxon>
        <taxon>Neognathae</taxon>
        <taxon>Neoaves</taxon>
        <taxon>Charadriiformes</taxon>
        <taxon>Scolopacidae</taxon>
        <taxon>Limosa</taxon>
    </lineage>
</organism>
<dbReference type="FunFam" id="1.20.5.170:FF:000002">
    <property type="entry name" value="Type I keratin KA11"/>
    <property type="match status" value="3"/>
</dbReference>
<protein>
    <submittedName>
        <fullName evidence="8">Uncharacterized protein</fullName>
    </submittedName>
</protein>
<reference evidence="9" key="2">
    <citation type="submission" date="2017-12" db="EMBL/GenBank/DDBJ databases">
        <title>Genome sequence of the Bar-tailed Godwit (Limosa lapponica baueri).</title>
        <authorList>
            <person name="Lima N.C.B."/>
            <person name="Parody-Merino A.M."/>
            <person name="Battley P.F."/>
            <person name="Fidler A.E."/>
            <person name="Prosdocimi F."/>
        </authorList>
    </citation>
    <scope>NUCLEOTIDE SEQUENCE [LARGE SCALE GENOMIC DNA]</scope>
</reference>
<dbReference type="InterPro" id="IPR018039">
    <property type="entry name" value="IF_conserved"/>
</dbReference>
<evidence type="ECO:0000259" key="7">
    <source>
        <dbReference type="PROSITE" id="PS51842"/>
    </source>
</evidence>
<evidence type="ECO:0000256" key="2">
    <source>
        <dbReference type="ARBA" id="ARBA00022754"/>
    </source>
</evidence>
<reference evidence="9" key="1">
    <citation type="submission" date="2017-11" db="EMBL/GenBank/DDBJ databases">
        <authorList>
            <person name="Lima N.C."/>
            <person name="Parody-Merino A.M."/>
            <person name="Battley P.F."/>
            <person name="Fidler A.E."/>
            <person name="Prosdocimi F."/>
        </authorList>
    </citation>
    <scope>NUCLEOTIDE SEQUENCE [LARGE SCALE GENOMIC DNA]</scope>
</reference>
<dbReference type="PRINTS" id="PR01248">
    <property type="entry name" value="TYPE1KERATIN"/>
</dbReference>
<dbReference type="SUPFAM" id="SSF64593">
    <property type="entry name" value="Intermediate filament protein, coiled coil region"/>
    <property type="match status" value="6"/>
</dbReference>
<feature type="coiled-coil region" evidence="5">
    <location>
        <begin position="106"/>
        <end position="140"/>
    </location>
</feature>